<feature type="domain" description="NAD-dependent epimerase/dehydratase" evidence="1">
    <location>
        <begin position="4"/>
        <end position="217"/>
    </location>
</feature>
<dbReference type="AlphaFoldDB" id="A0A1N6WRU5"/>
<evidence type="ECO:0000313" key="3">
    <source>
        <dbReference type="Proteomes" id="UP000185669"/>
    </source>
</evidence>
<dbReference type="InterPro" id="IPR050177">
    <property type="entry name" value="Lipid_A_modif_metabolic_enz"/>
</dbReference>
<dbReference type="PANTHER" id="PTHR43245">
    <property type="entry name" value="BIFUNCTIONAL POLYMYXIN RESISTANCE PROTEIN ARNA"/>
    <property type="match status" value="1"/>
</dbReference>
<dbReference type="SUPFAM" id="SSF51735">
    <property type="entry name" value="NAD(P)-binding Rossmann-fold domains"/>
    <property type="match status" value="1"/>
</dbReference>
<name>A0A1N6WRU5_9FIRM</name>
<dbReference type="Gene3D" id="3.40.50.720">
    <property type="entry name" value="NAD(P)-binding Rossmann-like Domain"/>
    <property type="match status" value="1"/>
</dbReference>
<dbReference type="STRING" id="56779.SAMN05421834_11046"/>
<evidence type="ECO:0000313" key="2">
    <source>
        <dbReference type="EMBL" id="SIQ92746.1"/>
    </source>
</evidence>
<dbReference type="InterPro" id="IPR001509">
    <property type="entry name" value="Epimerase_deHydtase"/>
</dbReference>
<gene>
    <name evidence="2" type="ORF">SAMN05421834_11046</name>
</gene>
<dbReference type="Proteomes" id="UP000185669">
    <property type="component" value="Unassembled WGS sequence"/>
</dbReference>
<keyword evidence="3" id="KW-1185">Reference proteome</keyword>
<proteinExistence type="predicted"/>
<dbReference type="InterPro" id="IPR036291">
    <property type="entry name" value="NAD(P)-bd_dom_sf"/>
</dbReference>
<dbReference type="OrthoDB" id="9776016at2"/>
<dbReference type="RefSeq" id="WP_076544889.1">
    <property type="nucleotide sequence ID" value="NZ_FTNC01000010.1"/>
</dbReference>
<evidence type="ECO:0000259" key="1">
    <source>
        <dbReference type="Pfam" id="PF01370"/>
    </source>
</evidence>
<dbReference type="EMBL" id="FTNC01000010">
    <property type="protein sequence ID" value="SIQ92746.1"/>
    <property type="molecule type" value="Genomic_DNA"/>
</dbReference>
<dbReference type="Pfam" id="PF01370">
    <property type="entry name" value="Epimerase"/>
    <property type="match status" value="1"/>
</dbReference>
<organism evidence="2 3">
    <name type="scientific">Halanaerobium kushneri</name>
    <dbReference type="NCBI Taxonomy" id="56779"/>
    <lineage>
        <taxon>Bacteria</taxon>
        <taxon>Bacillati</taxon>
        <taxon>Bacillota</taxon>
        <taxon>Clostridia</taxon>
        <taxon>Halanaerobiales</taxon>
        <taxon>Halanaerobiaceae</taxon>
        <taxon>Halanaerobium</taxon>
    </lineage>
</organism>
<sequence length="319" mass="36497">MKTIVIGGSGHIGSYLIPDLVKAGHQVINISRGKSDPYVEDKAWDKVEQVFMDRDQEDDFAAEIAAMDADIVVDLINFHLEETKEMVEALKGTNLSHYLFCSSIWAHGRTELLAADPNTVKKEALDNYGLNKFHSEQYLKEEYRRNDFPATIIMPGQISGPGWLIISPFGNIDPEVFEKIARGEKIHLPNFGMETLHHVHAADVAQMFFKAITHRNQALGESFHAVAEDSFTLYGYAKAMYEFFGQEADIDFLDWGKWCDYIDDEEQTEQSYYHLARSGFFSIENAKQLIDYQPQYSTRETVEISIKSYLERDVINIEK</sequence>
<reference evidence="3" key="1">
    <citation type="submission" date="2017-01" db="EMBL/GenBank/DDBJ databases">
        <authorList>
            <person name="Varghese N."/>
            <person name="Submissions S."/>
        </authorList>
    </citation>
    <scope>NUCLEOTIDE SEQUENCE [LARGE SCALE GENOMIC DNA]</scope>
    <source>
        <strain evidence="3">ATCC 700103</strain>
    </source>
</reference>
<protein>
    <submittedName>
        <fullName evidence="2">Nucleoside-diphosphate-sugar epimerase</fullName>
    </submittedName>
</protein>
<accession>A0A1N6WRU5</accession>